<reference evidence="1 2" key="1">
    <citation type="submission" date="2020-02" db="EMBL/GenBank/DDBJ databases">
        <authorList>
            <person name="Ferguson B K."/>
        </authorList>
    </citation>
    <scope>NUCLEOTIDE SEQUENCE [LARGE SCALE GENOMIC DNA]</scope>
</reference>
<dbReference type="AlphaFoldDB" id="A0A6H5J0X6"/>
<evidence type="ECO:0000313" key="2">
    <source>
        <dbReference type="Proteomes" id="UP000479190"/>
    </source>
</evidence>
<dbReference type="Proteomes" id="UP000479190">
    <property type="component" value="Unassembled WGS sequence"/>
</dbReference>
<name>A0A6H5J0X6_9HYME</name>
<gene>
    <name evidence="1" type="ORF">TBRA_LOCUS13578</name>
</gene>
<sequence length="223" mass="25623">MALMSTKVSAGDIRAREGERKNMAKKNEQLRQILRGKETKIPNRVNSVQIGTGGFIWQWSHALQNSRKKKIITAATHLRVRREINRHSAEIEYTEQRAARKDERMAVGRFTGADAHVHHDLPVHRLARTKSHEESQTLQAHVAARALQSRDGRAQCLHRYRSESPFPFSPMSNRWEYEQKGNQTRDDVVLFSLTAVHRVDQVTLQLRVPAHKAYHEAGRITGE</sequence>
<accession>A0A6H5J0X6</accession>
<evidence type="ECO:0000313" key="1">
    <source>
        <dbReference type="EMBL" id="CAB0041934.1"/>
    </source>
</evidence>
<proteinExistence type="predicted"/>
<dbReference type="EMBL" id="CADCXV010001139">
    <property type="protein sequence ID" value="CAB0041934.1"/>
    <property type="molecule type" value="Genomic_DNA"/>
</dbReference>
<protein>
    <submittedName>
        <fullName evidence="1">Uncharacterized protein</fullName>
    </submittedName>
</protein>
<keyword evidence="2" id="KW-1185">Reference proteome</keyword>
<organism evidence="1 2">
    <name type="scientific">Trichogramma brassicae</name>
    <dbReference type="NCBI Taxonomy" id="86971"/>
    <lineage>
        <taxon>Eukaryota</taxon>
        <taxon>Metazoa</taxon>
        <taxon>Ecdysozoa</taxon>
        <taxon>Arthropoda</taxon>
        <taxon>Hexapoda</taxon>
        <taxon>Insecta</taxon>
        <taxon>Pterygota</taxon>
        <taxon>Neoptera</taxon>
        <taxon>Endopterygota</taxon>
        <taxon>Hymenoptera</taxon>
        <taxon>Apocrita</taxon>
        <taxon>Proctotrupomorpha</taxon>
        <taxon>Chalcidoidea</taxon>
        <taxon>Trichogrammatidae</taxon>
        <taxon>Trichogramma</taxon>
    </lineage>
</organism>